<dbReference type="InterPro" id="IPR036291">
    <property type="entry name" value="NAD(P)-bd_dom_sf"/>
</dbReference>
<evidence type="ECO:0000313" key="3">
    <source>
        <dbReference type="Proteomes" id="UP000076532"/>
    </source>
</evidence>
<dbReference type="InterPro" id="IPR020843">
    <property type="entry name" value="ER"/>
</dbReference>
<dbReference type="Gene3D" id="3.40.50.720">
    <property type="entry name" value="NAD(P)-binding Rossmann-like Domain"/>
    <property type="match status" value="1"/>
</dbReference>
<accession>A0A166V2Q9</accession>
<organism evidence="2 3">
    <name type="scientific">Athelia psychrophila</name>
    <dbReference type="NCBI Taxonomy" id="1759441"/>
    <lineage>
        <taxon>Eukaryota</taxon>
        <taxon>Fungi</taxon>
        <taxon>Dikarya</taxon>
        <taxon>Basidiomycota</taxon>
        <taxon>Agaricomycotina</taxon>
        <taxon>Agaricomycetes</taxon>
        <taxon>Agaricomycetidae</taxon>
        <taxon>Atheliales</taxon>
        <taxon>Atheliaceae</taxon>
        <taxon>Athelia</taxon>
    </lineage>
</organism>
<proteinExistence type="predicted"/>
<dbReference type="CDD" id="cd08249">
    <property type="entry name" value="enoyl_reductase_like"/>
    <property type="match status" value="1"/>
</dbReference>
<dbReference type="OrthoDB" id="3233595at2759"/>
<protein>
    <submittedName>
        <fullName evidence="2">GroES-like protein</fullName>
    </submittedName>
</protein>
<reference evidence="2 3" key="1">
    <citation type="journal article" date="2016" name="Mol. Biol. Evol.">
        <title>Comparative Genomics of Early-Diverging Mushroom-Forming Fungi Provides Insights into the Origins of Lignocellulose Decay Capabilities.</title>
        <authorList>
            <person name="Nagy L.G."/>
            <person name="Riley R."/>
            <person name="Tritt A."/>
            <person name="Adam C."/>
            <person name="Daum C."/>
            <person name="Floudas D."/>
            <person name="Sun H."/>
            <person name="Yadav J.S."/>
            <person name="Pangilinan J."/>
            <person name="Larsson K.H."/>
            <person name="Matsuura K."/>
            <person name="Barry K."/>
            <person name="Labutti K."/>
            <person name="Kuo R."/>
            <person name="Ohm R.A."/>
            <person name="Bhattacharya S.S."/>
            <person name="Shirouzu T."/>
            <person name="Yoshinaga Y."/>
            <person name="Martin F.M."/>
            <person name="Grigoriev I.V."/>
            <person name="Hibbett D.S."/>
        </authorList>
    </citation>
    <scope>NUCLEOTIDE SEQUENCE [LARGE SCALE GENOMIC DNA]</scope>
    <source>
        <strain evidence="2 3">CBS 109695</strain>
    </source>
</reference>
<dbReference type="InterPro" id="IPR047122">
    <property type="entry name" value="Trans-enoyl_RdTase-like"/>
</dbReference>
<dbReference type="SMART" id="SM00829">
    <property type="entry name" value="PKS_ER"/>
    <property type="match status" value="1"/>
</dbReference>
<dbReference type="GO" id="GO:0016651">
    <property type="term" value="F:oxidoreductase activity, acting on NAD(P)H"/>
    <property type="evidence" value="ECO:0007669"/>
    <property type="project" value="InterPro"/>
</dbReference>
<dbReference type="Proteomes" id="UP000076532">
    <property type="component" value="Unassembled WGS sequence"/>
</dbReference>
<dbReference type="InterPro" id="IPR013154">
    <property type="entry name" value="ADH-like_N"/>
</dbReference>
<dbReference type="AlphaFoldDB" id="A0A166V2Q9"/>
<evidence type="ECO:0000259" key="1">
    <source>
        <dbReference type="SMART" id="SM00829"/>
    </source>
</evidence>
<evidence type="ECO:0000313" key="2">
    <source>
        <dbReference type="EMBL" id="KZP32286.1"/>
    </source>
</evidence>
<dbReference type="Pfam" id="PF00107">
    <property type="entry name" value="ADH_zinc_N"/>
    <property type="match status" value="1"/>
</dbReference>
<dbReference type="STRING" id="436010.A0A166V2Q9"/>
<dbReference type="SUPFAM" id="SSF50129">
    <property type="entry name" value="GroES-like"/>
    <property type="match status" value="1"/>
</dbReference>
<gene>
    <name evidence="2" type="ORF">FIBSPDRAFT_916495</name>
</gene>
<dbReference type="PANTHER" id="PTHR45348">
    <property type="entry name" value="HYPOTHETICAL OXIDOREDUCTASE (EUROFUNG)"/>
    <property type="match status" value="1"/>
</dbReference>
<feature type="domain" description="Enoyl reductase (ER)" evidence="1">
    <location>
        <begin position="16"/>
        <end position="340"/>
    </location>
</feature>
<keyword evidence="3" id="KW-1185">Reference proteome</keyword>
<dbReference type="InterPro" id="IPR013149">
    <property type="entry name" value="ADH-like_C"/>
</dbReference>
<dbReference type="EMBL" id="KV417486">
    <property type="protein sequence ID" value="KZP32286.1"/>
    <property type="molecule type" value="Genomic_DNA"/>
</dbReference>
<name>A0A166V2Q9_9AGAM</name>
<sequence length="346" mass="36364">MPNSQQKALFLLAKFGDFAVRSTDILVPGPGELLIKNGASALNPVDWKIQKHGFAVEHFPSIIGMDLAGTVEEVGEGVTAFQKGDKVMGAGFWTNRQGGFQQYTITTAKYSAKIPESISVEKAATVPLGIMTAAIGLYHTKDYGAGLTVPWVPGGKGRYEGKPFVVLGGASSVGAYAIQLAKLSGFSPIITTASLHNAAYLESLGATHVLDRHLHSAALKKAVASITKLSFDIVYDSLSLPDTQKVAYEILSANGTLVLVLPSSVGEPTDGKKVKNTVGSPFVPGNEEIIAGLYANLESYLGSGVIQANRVEILSGGLNGIVGGLGRLREDKVSGTKLVVRPQETL</sequence>
<dbReference type="Gene3D" id="3.90.180.10">
    <property type="entry name" value="Medium-chain alcohol dehydrogenases, catalytic domain"/>
    <property type="match status" value="1"/>
</dbReference>
<dbReference type="SUPFAM" id="SSF51735">
    <property type="entry name" value="NAD(P)-binding Rossmann-fold domains"/>
    <property type="match status" value="1"/>
</dbReference>
<dbReference type="PANTHER" id="PTHR45348:SF2">
    <property type="entry name" value="ZINC-TYPE ALCOHOL DEHYDROGENASE-LIKE PROTEIN C2E1P3.01"/>
    <property type="match status" value="1"/>
</dbReference>
<dbReference type="Pfam" id="PF08240">
    <property type="entry name" value="ADH_N"/>
    <property type="match status" value="1"/>
</dbReference>
<dbReference type="InterPro" id="IPR011032">
    <property type="entry name" value="GroES-like_sf"/>
</dbReference>